<protein>
    <submittedName>
        <fullName evidence="1">Uncharacterized protein</fullName>
    </submittedName>
</protein>
<reference evidence="2" key="1">
    <citation type="journal article" date="2019" name="Int. J. Syst. Evol. Microbiol.">
        <title>The Global Catalogue of Microorganisms (GCM) 10K type strain sequencing project: providing services to taxonomists for standard genome sequencing and annotation.</title>
        <authorList>
            <consortium name="The Broad Institute Genomics Platform"/>
            <consortium name="The Broad Institute Genome Sequencing Center for Infectious Disease"/>
            <person name="Wu L."/>
            <person name="Ma J."/>
        </authorList>
    </citation>
    <scope>NUCLEOTIDE SEQUENCE [LARGE SCALE GENOMIC DNA]</scope>
    <source>
        <strain evidence="2">JCM 17441</strain>
    </source>
</reference>
<gene>
    <name evidence="1" type="ORF">GCM10022255_063280</name>
</gene>
<keyword evidence="2" id="KW-1185">Reference proteome</keyword>
<name>A0ABP8DGB2_9ACTN</name>
<accession>A0ABP8DGB2</accession>
<sequence length="79" mass="7524">MAAGASPATFATFATGVFFGAAVFFAGAAFFGAAAALAAGDAFAAVFFAVWRSSDGVAEAPAADEAAAGGFREDCAGCG</sequence>
<proteinExistence type="predicted"/>
<organism evidence="1 2">
    <name type="scientific">Dactylosporangium darangshiense</name>
    <dbReference type="NCBI Taxonomy" id="579108"/>
    <lineage>
        <taxon>Bacteria</taxon>
        <taxon>Bacillati</taxon>
        <taxon>Actinomycetota</taxon>
        <taxon>Actinomycetes</taxon>
        <taxon>Micromonosporales</taxon>
        <taxon>Micromonosporaceae</taxon>
        <taxon>Dactylosporangium</taxon>
    </lineage>
</organism>
<comment type="caution">
    <text evidence="1">The sequence shown here is derived from an EMBL/GenBank/DDBJ whole genome shotgun (WGS) entry which is preliminary data.</text>
</comment>
<dbReference type="EMBL" id="BAABAT010000020">
    <property type="protein sequence ID" value="GAA4255231.1"/>
    <property type="molecule type" value="Genomic_DNA"/>
</dbReference>
<evidence type="ECO:0000313" key="1">
    <source>
        <dbReference type="EMBL" id="GAA4255231.1"/>
    </source>
</evidence>
<dbReference type="Proteomes" id="UP001500620">
    <property type="component" value="Unassembled WGS sequence"/>
</dbReference>
<evidence type="ECO:0000313" key="2">
    <source>
        <dbReference type="Proteomes" id="UP001500620"/>
    </source>
</evidence>